<feature type="domain" description="PucR C-terminal helix-turn-helix" evidence="1">
    <location>
        <begin position="356"/>
        <end position="411"/>
    </location>
</feature>
<reference evidence="2 3" key="1">
    <citation type="submission" date="2018-05" db="EMBL/GenBank/DDBJ databases">
        <title>Genome comparison of Eubacterium sp.</title>
        <authorList>
            <person name="Feng Y."/>
            <person name="Sanchez-Andrea I."/>
            <person name="Stams A.J.M."/>
            <person name="De Vos W.M."/>
        </authorList>
    </citation>
    <scope>NUCLEOTIDE SEQUENCE [LARGE SCALE GENOMIC DNA]</scope>
    <source>
        <strain evidence="2 3">YI</strain>
    </source>
</reference>
<dbReference type="InterPro" id="IPR051448">
    <property type="entry name" value="CdaR-like_regulators"/>
</dbReference>
<sequence>MRFSDKEESTLQTNELYPAVKPFIQEDLLKFIDLASNASDMERILNTAARYIGNALILIDLFGAVLCYSSDFEILDPLWAENIRQGSYTGDFSRKVRANNSMQDWSRTGQPVQEITLEGDMQPKLVARIEEDRHVMAALVMVAHHTPICSMHQQTLPILAKLIYSAYTRNHPQAPVSLQDMPYAAALFALLDNASDNGPTNLDSLDFPAEMQAVTARLVDRYDNRYIKRAFSQEMQGIFPEGHLVQKKGYICALTSGVAPVQHEALEKLALQDNARIGISWRFSDIMDFHHYFNQSVSVIKLAEKHQDKNRVVNFTNYAFYALLENYTGKYPLDWYCHPALTQLRLHDQSHHTEYYETLRTFMITRCNQKQSAEQLFIHRNTLQYRLNRITALTGLDLSESMTTWVLLISFAIEKYKS</sequence>
<dbReference type="EMBL" id="CP029487">
    <property type="protein sequence ID" value="QCT71158.1"/>
    <property type="molecule type" value="Genomic_DNA"/>
</dbReference>
<dbReference type="InterPro" id="IPR042070">
    <property type="entry name" value="PucR_C-HTH_sf"/>
</dbReference>
<gene>
    <name evidence="2" type="ORF">CPZ25_007400</name>
</gene>
<dbReference type="InterPro" id="IPR025736">
    <property type="entry name" value="PucR_C-HTH_dom"/>
</dbReference>
<organism evidence="2 3">
    <name type="scientific">Eubacterium maltosivorans</name>
    <dbReference type="NCBI Taxonomy" id="2041044"/>
    <lineage>
        <taxon>Bacteria</taxon>
        <taxon>Bacillati</taxon>
        <taxon>Bacillota</taxon>
        <taxon>Clostridia</taxon>
        <taxon>Eubacteriales</taxon>
        <taxon>Eubacteriaceae</taxon>
        <taxon>Eubacterium</taxon>
    </lineage>
</organism>
<evidence type="ECO:0000259" key="1">
    <source>
        <dbReference type="Pfam" id="PF13556"/>
    </source>
</evidence>
<name>A0A4P9C6N2_EUBML</name>
<dbReference type="AlphaFoldDB" id="A0A4P9C6N2"/>
<evidence type="ECO:0000313" key="3">
    <source>
        <dbReference type="Proteomes" id="UP000218387"/>
    </source>
</evidence>
<evidence type="ECO:0000313" key="2">
    <source>
        <dbReference type="EMBL" id="QCT71158.1"/>
    </source>
</evidence>
<accession>A0A4P9C6N2</accession>
<protein>
    <recommendedName>
        <fullName evidence="1">PucR C-terminal helix-turn-helix domain-containing protein</fullName>
    </recommendedName>
</protein>
<dbReference type="Proteomes" id="UP000218387">
    <property type="component" value="Chromosome"/>
</dbReference>
<proteinExistence type="predicted"/>
<dbReference type="PANTHER" id="PTHR33744">
    <property type="entry name" value="CARBOHYDRATE DIACID REGULATOR"/>
    <property type="match status" value="1"/>
</dbReference>
<keyword evidence="3" id="KW-1185">Reference proteome</keyword>
<dbReference type="KEGG" id="emt:CPZ25_007400"/>
<dbReference type="Gene3D" id="1.10.10.2840">
    <property type="entry name" value="PucR C-terminal helix-turn-helix domain"/>
    <property type="match status" value="1"/>
</dbReference>
<dbReference type="Pfam" id="PF13556">
    <property type="entry name" value="HTH_30"/>
    <property type="match status" value="1"/>
</dbReference>